<sequence length="666" mass="73683">MDCLDQTHLPAKAELKKKLDGLRAVVEFGRHKYDAAVDEFIRLSTHPAKVLALYPREISGSLGRDREEWEEMFGGRSAESVRCSPLVSSQPHPPQISRAGSDIGSNLPPTGDDDRRSIMSGPSAAPAKSAKPGDQKTLPDEDAQFRASVEVLIRYLTDRRQQVNRALLALPETPEEASGPPWTPERIGELEDRPIAEIGARQTLVNVAKVIDTALFRSYLVLRPTMLGPLCRLPNWCEVELVEGLLMDAKRYHELLDLYHGKGQHAKALKLLKKMAMNEDDVETQIEPTVRYLQKLGSAHIDVILEGAKWVFTVCEDNEGSEGDGGGMGLTKAALEIFVADLSAVDSLPKPRVVAFLDQLRSRTPLRLYLEFLVQALRLQEPAFHEKLVQVYLLEITRLRGMGLLESAREMYAKLLAHLEESDSYSASWVLGRLPGEGMWEARAAALGKMGSDEPALRIYVDRLADLSKAEHYCLRTYEKAGGAASDGGVFLCLIRICLASSPPHQEAPTQQQPAEPGAAEQDDDEEEGLESVGHRLSTTQLLEAGLRLINEHGHKVAQTAEMLGLVPPLVSLATLDGFFAAALRRRAADFHRQTFAKHVLRARLATLSVARDVFAGRRVKVDLKRLCVGCGKRLGTSVIAVHPPYGEVTHYQCQDRFNSPHLRRL</sequence>
<dbReference type="AlphaFoldDB" id="A0A180GFS3"/>
<reference evidence="9" key="4">
    <citation type="submission" date="2025-05" db="UniProtKB">
        <authorList>
            <consortium name="EnsemblFungi"/>
        </authorList>
    </citation>
    <scope>IDENTIFICATION</scope>
    <source>
        <strain evidence="9">isolate 1-1 / race 1 (BBBD)</strain>
    </source>
</reference>
<evidence type="ECO:0000256" key="1">
    <source>
        <dbReference type="ARBA" id="ARBA00004184"/>
    </source>
</evidence>
<reference evidence="8" key="2">
    <citation type="submission" date="2016-05" db="EMBL/GenBank/DDBJ databases">
        <title>Comparative analysis highlights variable genome content of wheat rusts and divergence of the mating loci.</title>
        <authorList>
            <person name="Cuomo C.A."/>
            <person name="Bakkeren G."/>
            <person name="Szabo L."/>
            <person name="Khalil H."/>
            <person name="Joly D."/>
            <person name="Goldberg J."/>
            <person name="Young S."/>
            <person name="Zeng Q."/>
            <person name="Fellers J."/>
        </authorList>
    </citation>
    <scope>NUCLEOTIDE SEQUENCE [LARGE SCALE GENOMIC DNA]</scope>
    <source>
        <strain evidence="8">1-1 BBBD Race 1</strain>
    </source>
</reference>
<reference evidence="9 10" key="3">
    <citation type="journal article" date="2017" name="G3 (Bethesda)">
        <title>Comparative analysis highlights variable genome content of wheat rusts and divergence of the mating loci.</title>
        <authorList>
            <person name="Cuomo C.A."/>
            <person name="Bakkeren G."/>
            <person name="Khalil H.B."/>
            <person name="Panwar V."/>
            <person name="Joly D."/>
            <person name="Linning R."/>
            <person name="Sakthikumar S."/>
            <person name="Song X."/>
            <person name="Adiconis X."/>
            <person name="Fan L."/>
            <person name="Goldberg J.M."/>
            <person name="Levin J.Z."/>
            <person name="Young S."/>
            <person name="Zeng Q."/>
            <person name="Anikster Y."/>
            <person name="Bruce M."/>
            <person name="Wang M."/>
            <person name="Yin C."/>
            <person name="McCallum B."/>
            <person name="Szabo L.J."/>
            <person name="Hulbert S."/>
            <person name="Chen X."/>
            <person name="Fellers J.P."/>
        </authorList>
    </citation>
    <scope>NUCLEOTIDE SEQUENCE</scope>
    <source>
        <strain evidence="10">Isolate 1-1 / race 1 (BBBD)</strain>
        <strain evidence="9">isolate 1-1 / race 1 (BBBD)</strain>
    </source>
</reference>
<evidence type="ECO:0000313" key="9">
    <source>
        <dbReference type="EnsemblFungi" id="PTTG_04262-t43_1-p1"/>
    </source>
</evidence>
<evidence type="ECO:0000256" key="2">
    <source>
        <dbReference type="ARBA" id="ARBA00023136"/>
    </source>
</evidence>
<dbReference type="GO" id="GO:0012505">
    <property type="term" value="C:endomembrane system"/>
    <property type="evidence" value="ECO:0007669"/>
    <property type="project" value="UniProtKB-SubCell"/>
</dbReference>
<keyword evidence="10" id="KW-1185">Reference proteome</keyword>
<evidence type="ECO:0000256" key="5">
    <source>
        <dbReference type="SAM" id="MobiDB-lite"/>
    </source>
</evidence>
<dbReference type="GO" id="GO:0000329">
    <property type="term" value="C:fungal-type vacuole membrane"/>
    <property type="evidence" value="ECO:0007669"/>
    <property type="project" value="TreeGrafter"/>
</dbReference>
<feature type="compositionally biased region" description="Low complexity" evidence="5">
    <location>
        <begin position="120"/>
        <end position="130"/>
    </location>
</feature>
<feature type="compositionally biased region" description="Acidic residues" evidence="5">
    <location>
        <begin position="521"/>
        <end position="530"/>
    </location>
</feature>
<comment type="subcellular location">
    <subcellularLocation>
        <location evidence="1">Endomembrane system</location>
        <topology evidence="1">Peripheral membrane protein</topology>
    </subcellularLocation>
</comment>
<evidence type="ECO:0000313" key="10">
    <source>
        <dbReference type="Proteomes" id="UP000005240"/>
    </source>
</evidence>
<dbReference type="EnsemblFungi" id="PTTG_04262-t43_1">
    <property type="protein sequence ID" value="PTTG_04262-t43_1-p1"/>
    <property type="gene ID" value="PTTG_04262"/>
</dbReference>
<dbReference type="PANTHER" id="PTHR12894">
    <property type="entry name" value="CNH DOMAIN CONTAINING"/>
    <property type="match status" value="1"/>
</dbReference>
<name>A0A180GFS3_PUCT1</name>
<feature type="region of interest" description="Disordered" evidence="5">
    <location>
        <begin position="504"/>
        <end position="533"/>
    </location>
</feature>
<dbReference type="PANTHER" id="PTHR12894:SF49">
    <property type="entry name" value="VAM6_VPS39-LIKE PROTEIN"/>
    <property type="match status" value="1"/>
</dbReference>
<dbReference type="Pfam" id="PF10366">
    <property type="entry name" value="Vps39_1"/>
    <property type="match status" value="1"/>
</dbReference>
<feature type="region of interest" description="Disordered" evidence="5">
    <location>
        <begin position="84"/>
        <end position="142"/>
    </location>
</feature>
<reference evidence="8" key="1">
    <citation type="submission" date="2009-11" db="EMBL/GenBank/DDBJ databases">
        <authorList>
            <consortium name="The Broad Institute Genome Sequencing Platform"/>
            <person name="Ward D."/>
            <person name="Feldgarden M."/>
            <person name="Earl A."/>
            <person name="Young S.K."/>
            <person name="Zeng Q."/>
            <person name="Koehrsen M."/>
            <person name="Alvarado L."/>
            <person name="Berlin A."/>
            <person name="Bochicchio J."/>
            <person name="Borenstein D."/>
            <person name="Chapman S.B."/>
            <person name="Chen Z."/>
            <person name="Engels R."/>
            <person name="Freedman E."/>
            <person name="Gellesch M."/>
            <person name="Goldberg J."/>
            <person name="Griggs A."/>
            <person name="Gujja S."/>
            <person name="Heilman E."/>
            <person name="Heiman D."/>
            <person name="Hepburn T."/>
            <person name="Howarth C."/>
            <person name="Jen D."/>
            <person name="Larson L."/>
            <person name="Lewis B."/>
            <person name="Mehta T."/>
            <person name="Park D."/>
            <person name="Pearson M."/>
            <person name="Roberts A."/>
            <person name="Saif S."/>
            <person name="Shea T."/>
            <person name="Shenoy N."/>
            <person name="Sisk P."/>
            <person name="Stolte C."/>
            <person name="Sykes S."/>
            <person name="Thomson T."/>
            <person name="Walk T."/>
            <person name="White J."/>
            <person name="Yandava C."/>
            <person name="Izard J."/>
            <person name="Baranova O.V."/>
            <person name="Blanton J.M."/>
            <person name="Tanner A.C."/>
            <person name="Dewhirst F.E."/>
            <person name="Haas B."/>
            <person name="Nusbaum C."/>
            <person name="Birren B."/>
        </authorList>
    </citation>
    <scope>NUCLEOTIDE SEQUENCE [LARGE SCALE GENOMIC DNA]</scope>
    <source>
        <strain evidence="8">1-1 BBBD Race 1</strain>
    </source>
</reference>
<dbReference type="EMBL" id="ADAS02000078">
    <property type="protein sequence ID" value="OAV91577.1"/>
    <property type="molecule type" value="Genomic_DNA"/>
</dbReference>
<keyword evidence="2" id="KW-0472">Membrane</keyword>
<dbReference type="GO" id="GO:0006886">
    <property type="term" value="P:intracellular protein transport"/>
    <property type="evidence" value="ECO:0007669"/>
    <property type="project" value="UniProtKB-UniRule"/>
</dbReference>
<evidence type="ECO:0000256" key="3">
    <source>
        <dbReference type="ARBA" id="ARBA00038201"/>
    </source>
</evidence>
<feature type="compositionally biased region" description="Low complexity" evidence="5">
    <location>
        <begin position="504"/>
        <end position="520"/>
    </location>
</feature>
<feature type="repeat" description="CHCR" evidence="4">
    <location>
        <begin position="341"/>
        <end position="500"/>
    </location>
</feature>
<evidence type="ECO:0000313" key="8">
    <source>
        <dbReference type="EMBL" id="OAV91577.1"/>
    </source>
</evidence>
<comment type="similarity">
    <text evidence="3">Belongs to the VAM6/VPS39 family.</text>
</comment>
<feature type="domain" description="Vacuolar sorting protein 39/Transforming growth factor beta receptor-associated zinc finger" evidence="7">
    <location>
        <begin position="618"/>
        <end position="657"/>
    </location>
</feature>
<dbReference type="STRING" id="630390.A0A180GFS3"/>
<dbReference type="InterPro" id="IPR019453">
    <property type="entry name" value="VPS39/TGFA1_Znf"/>
</dbReference>
<dbReference type="GO" id="GO:0006914">
    <property type="term" value="P:autophagy"/>
    <property type="evidence" value="ECO:0007669"/>
    <property type="project" value="TreeGrafter"/>
</dbReference>
<dbReference type="Proteomes" id="UP000005240">
    <property type="component" value="Unassembled WGS sequence"/>
</dbReference>
<protein>
    <recommendedName>
        <fullName evidence="11">Vacuolar sorting protein 39/Transforming growth factor beta receptor-associated domain-containing protein</fullName>
    </recommendedName>
</protein>
<dbReference type="OrthoDB" id="5325112at2759"/>
<feature type="domain" description="Vacuolar sorting protein 39/Transforming growth factor beta receptor-associated" evidence="6">
    <location>
        <begin position="211"/>
        <end position="311"/>
    </location>
</feature>
<proteinExistence type="inferred from homology"/>
<dbReference type="Pfam" id="PF10367">
    <property type="entry name" value="zf-Vps39_C"/>
    <property type="match status" value="1"/>
</dbReference>
<evidence type="ECO:0008006" key="11">
    <source>
        <dbReference type="Google" id="ProtNLM"/>
    </source>
</evidence>
<accession>A0A180GFS3</accession>
<dbReference type="VEuPathDB" id="FungiDB:PTTG_04262"/>
<dbReference type="InterPro" id="IPR032914">
    <property type="entry name" value="Vam6/VPS39/TRAP1"/>
</dbReference>
<dbReference type="InterPro" id="IPR000547">
    <property type="entry name" value="Clathrin_H-chain/VPS_repeat"/>
</dbReference>
<dbReference type="InterPro" id="IPR019452">
    <property type="entry name" value="VPS39/TGF_beta_rcpt-assoc_1"/>
</dbReference>
<evidence type="ECO:0000259" key="7">
    <source>
        <dbReference type="Pfam" id="PF10367"/>
    </source>
</evidence>
<evidence type="ECO:0000259" key="6">
    <source>
        <dbReference type="Pfam" id="PF10366"/>
    </source>
</evidence>
<gene>
    <name evidence="8" type="ORF">PTTG_04262</name>
</gene>
<evidence type="ECO:0000256" key="4">
    <source>
        <dbReference type="PROSITE-ProRule" id="PRU01006"/>
    </source>
</evidence>
<dbReference type="GO" id="GO:0034058">
    <property type="term" value="P:endosomal vesicle fusion"/>
    <property type="evidence" value="ECO:0007669"/>
    <property type="project" value="TreeGrafter"/>
</dbReference>
<dbReference type="PROSITE" id="PS50236">
    <property type="entry name" value="CHCR"/>
    <property type="match status" value="1"/>
</dbReference>
<organism evidence="8">
    <name type="scientific">Puccinia triticina (isolate 1-1 / race 1 (BBBD))</name>
    <name type="common">Brown leaf rust fungus</name>
    <dbReference type="NCBI Taxonomy" id="630390"/>
    <lineage>
        <taxon>Eukaryota</taxon>
        <taxon>Fungi</taxon>
        <taxon>Dikarya</taxon>
        <taxon>Basidiomycota</taxon>
        <taxon>Pucciniomycotina</taxon>
        <taxon>Pucciniomycetes</taxon>
        <taxon>Pucciniales</taxon>
        <taxon>Pucciniaceae</taxon>
        <taxon>Puccinia</taxon>
    </lineage>
</organism>